<protein>
    <submittedName>
        <fullName evidence="2">Alpha/beta fold hydrolase</fullName>
    </submittedName>
</protein>
<reference evidence="2 3" key="2">
    <citation type="submission" date="2020-01" db="EMBL/GenBank/DDBJ databases">
        <title>Clostridiaceae sp. nov. isolated from the gut of human by culturomics.</title>
        <authorList>
            <person name="Chang Y."/>
        </authorList>
    </citation>
    <scope>NUCLEOTIDE SEQUENCE [LARGE SCALE GENOMIC DNA]</scope>
    <source>
        <strain evidence="2 3">DONG20-135</strain>
    </source>
</reference>
<gene>
    <name evidence="2" type="ORF">GSF08_07920</name>
</gene>
<sequence length="306" mass="34653">METVTIVSRQDQLPLKASIFVPEGEIKGIIQLVHGMAEHRFRYEPFMSELAANGLVAIMHDHRGHGESVLDTEDWGYFYENGAESIVEDTYQISRYIKERFEDQPLILFGHSMGSLVVRAYAKRYDNEIDGLIVCGSPSENKAAGMGKALAGLIGVFCGQRHRSKLLQHIAFGSYNKGLSDTVSDNSWLSTRKDVVAKYDSDPACGYIFTINGFKNLFTLMQKVYDTSGWLMQNRELPILFVSGEDDPCAAGKKNFKQAVQLMKDCGYIHVDSTMYPNKRHEILNEQDCEAVYQDIIDWIYHILQL</sequence>
<evidence type="ECO:0000313" key="2">
    <source>
        <dbReference type="EMBL" id="MXQ73865.1"/>
    </source>
</evidence>
<dbReference type="GO" id="GO:0016787">
    <property type="term" value="F:hydrolase activity"/>
    <property type="evidence" value="ECO:0007669"/>
    <property type="project" value="UniProtKB-KW"/>
</dbReference>
<organism evidence="2 3">
    <name type="scientific">Copranaerobaculum intestinale</name>
    <dbReference type="NCBI Taxonomy" id="2692629"/>
    <lineage>
        <taxon>Bacteria</taxon>
        <taxon>Bacillati</taxon>
        <taxon>Bacillota</taxon>
        <taxon>Erysipelotrichia</taxon>
        <taxon>Erysipelotrichales</taxon>
        <taxon>Erysipelotrichaceae</taxon>
        <taxon>Copranaerobaculum</taxon>
    </lineage>
</organism>
<proteinExistence type="predicted"/>
<dbReference type="InterPro" id="IPR022742">
    <property type="entry name" value="Hydrolase_4"/>
</dbReference>
<dbReference type="InterPro" id="IPR029058">
    <property type="entry name" value="AB_hydrolase_fold"/>
</dbReference>
<accession>A0A6N8U8R6</accession>
<comment type="caution">
    <text evidence="2">The sequence shown here is derived from an EMBL/GenBank/DDBJ whole genome shotgun (WGS) entry which is preliminary data.</text>
</comment>
<dbReference type="EMBL" id="WUUQ01000002">
    <property type="protein sequence ID" value="MXQ73865.1"/>
    <property type="molecule type" value="Genomic_DNA"/>
</dbReference>
<reference evidence="2 3" key="1">
    <citation type="submission" date="2019-12" db="EMBL/GenBank/DDBJ databases">
        <authorList>
            <person name="Yang R."/>
        </authorList>
    </citation>
    <scope>NUCLEOTIDE SEQUENCE [LARGE SCALE GENOMIC DNA]</scope>
    <source>
        <strain evidence="2 3">DONG20-135</strain>
    </source>
</reference>
<keyword evidence="3" id="KW-1185">Reference proteome</keyword>
<dbReference type="AlphaFoldDB" id="A0A6N8U8R6"/>
<keyword evidence="2" id="KW-0378">Hydrolase</keyword>
<feature type="domain" description="Serine aminopeptidase S33" evidence="1">
    <location>
        <begin position="25"/>
        <end position="288"/>
    </location>
</feature>
<dbReference type="Pfam" id="PF12146">
    <property type="entry name" value="Hydrolase_4"/>
    <property type="match status" value="1"/>
</dbReference>
<dbReference type="PANTHER" id="PTHR11614">
    <property type="entry name" value="PHOSPHOLIPASE-RELATED"/>
    <property type="match status" value="1"/>
</dbReference>
<dbReference type="RefSeq" id="WP_160625268.1">
    <property type="nucleotide sequence ID" value="NZ_WUUQ01000002.1"/>
</dbReference>
<evidence type="ECO:0000313" key="3">
    <source>
        <dbReference type="Proteomes" id="UP000434036"/>
    </source>
</evidence>
<dbReference type="Proteomes" id="UP000434036">
    <property type="component" value="Unassembled WGS sequence"/>
</dbReference>
<dbReference type="InterPro" id="IPR051044">
    <property type="entry name" value="MAG_DAG_Lipase"/>
</dbReference>
<evidence type="ECO:0000259" key="1">
    <source>
        <dbReference type="Pfam" id="PF12146"/>
    </source>
</evidence>
<name>A0A6N8U8R6_9FIRM</name>
<dbReference type="SUPFAM" id="SSF53474">
    <property type="entry name" value="alpha/beta-Hydrolases"/>
    <property type="match status" value="1"/>
</dbReference>
<dbReference type="Gene3D" id="3.40.50.1820">
    <property type="entry name" value="alpha/beta hydrolase"/>
    <property type="match status" value="1"/>
</dbReference>